<dbReference type="Pfam" id="PF01381">
    <property type="entry name" value="HTH_3"/>
    <property type="match status" value="1"/>
</dbReference>
<dbReference type="InterPro" id="IPR010057">
    <property type="entry name" value="Transcription_activator_Rgg_C"/>
</dbReference>
<evidence type="ECO:0000313" key="2">
    <source>
        <dbReference type="EMBL" id="KRL87129.1"/>
    </source>
</evidence>
<sequence>MLLKCKREAIKLKNFGEVFKSFRESKNMSLREVAGDDSSASQISRFERGKTALNIETFYHCLHAMNISMYEFENKYNEYNHIDSIIYDTKISDAYLEGNISKLTAILNNVLESNEKTAKLNSIAIKIRIYMCDNSKKVHKKDIEYLSDYLFSIDDWSRYEIWLFSNSIFVLPSKTLEVLGKEVANSLHFHKISEDYKRKVHIILLKIINCFLERNDLDLSLKFINYIENINVPESEMYIRIFYKYSKLVYLYRIGEISSLSELTKIIDFLEFIDCFGTIRTIKSHLDKLQICNEIL</sequence>
<dbReference type="NCBIfam" id="TIGR01716">
    <property type="entry name" value="RGG_Cterm"/>
    <property type="match status" value="1"/>
</dbReference>
<comment type="caution">
    <text evidence="2">The sequence shown here is derived from an EMBL/GenBank/DDBJ whole genome shotgun (WGS) entry which is preliminary data.</text>
</comment>
<gene>
    <name evidence="2" type="ORF">FC32_GL000423</name>
</gene>
<dbReference type="AlphaFoldDB" id="A0A0R1U114"/>
<name>A0A0R1U114_9LACO</name>
<protein>
    <recommendedName>
        <fullName evidence="1">HTH cro/C1-type domain-containing protein</fullName>
    </recommendedName>
</protein>
<dbReference type="InterPro" id="IPR011990">
    <property type="entry name" value="TPR-like_helical_dom_sf"/>
</dbReference>
<organism evidence="2 3">
    <name type="scientific">Ligilactobacillus apodemi DSM 16634 = JCM 16172</name>
    <dbReference type="NCBI Taxonomy" id="1423724"/>
    <lineage>
        <taxon>Bacteria</taxon>
        <taxon>Bacillati</taxon>
        <taxon>Bacillota</taxon>
        <taxon>Bacilli</taxon>
        <taxon>Lactobacillales</taxon>
        <taxon>Lactobacillaceae</taxon>
        <taxon>Ligilactobacillus</taxon>
    </lineage>
</organism>
<dbReference type="Gene3D" id="1.25.40.10">
    <property type="entry name" value="Tetratricopeptide repeat domain"/>
    <property type="match status" value="1"/>
</dbReference>
<dbReference type="PATRIC" id="fig|1423724.4.peg.443"/>
<accession>A0A0R1U114</accession>
<dbReference type="SUPFAM" id="SSF47413">
    <property type="entry name" value="lambda repressor-like DNA-binding domains"/>
    <property type="match status" value="1"/>
</dbReference>
<dbReference type="PANTHER" id="PTHR37038">
    <property type="entry name" value="TRANSCRIPTIONAL REGULATOR-RELATED"/>
    <property type="match status" value="1"/>
</dbReference>
<dbReference type="InterPro" id="IPR010982">
    <property type="entry name" value="Lambda_DNA-bd_dom_sf"/>
</dbReference>
<dbReference type="STRING" id="1423724.FC32_GL000423"/>
<evidence type="ECO:0000259" key="1">
    <source>
        <dbReference type="PROSITE" id="PS50943"/>
    </source>
</evidence>
<dbReference type="Proteomes" id="UP000051324">
    <property type="component" value="Unassembled WGS sequence"/>
</dbReference>
<dbReference type="InterPro" id="IPR001387">
    <property type="entry name" value="Cro/C1-type_HTH"/>
</dbReference>
<evidence type="ECO:0000313" key="3">
    <source>
        <dbReference type="Proteomes" id="UP000051324"/>
    </source>
</evidence>
<dbReference type="GO" id="GO:0003677">
    <property type="term" value="F:DNA binding"/>
    <property type="evidence" value="ECO:0007669"/>
    <property type="project" value="InterPro"/>
</dbReference>
<dbReference type="Pfam" id="PF21259">
    <property type="entry name" value="Rgg_C"/>
    <property type="match status" value="1"/>
</dbReference>
<feature type="domain" description="HTH cro/C1-type" evidence="1">
    <location>
        <begin position="19"/>
        <end position="72"/>
    </location>
</feature>
<reference evidence="2 3" key="1">
    <citation type="journal article" date="2015" name="Genome Announc.">
        <title>Expanding the biotechnology potential of lactobacilli through comparative genomics of 213 strains and associated genera.</title>
        <authorList>
            <person name="Sun Z."/>
            <person name="Harris H.M."/>
            <person name="McCann A."/>
            <person name="Guo C."/>
            <person name="Argimon S."/>
            <person name="Zhang W."/>
            <person name="Yang X."/>
            <person name="Jeffery I.B."/>
            <person name="Cooney J.C."/>
            <person name="Kagawa T.F."/>
            <person name="Liu W."/>
            <person name="Song Y."/>
            <person name="Salvetti E."/>
            <person name="Wrobel A."/>
            <person name="Rasinkangas P."/>
            <person name="Parkhill J."/>
            <person name="Rea M.C."/>
            <person name="O'Sullivan O."/>
            <person name="Ritari J."/>
            <person name="Douillard F.P."/>
            <person name="Paul Ross R."/>
            <person name="Yang R."/>
            <person name="Briner A.E."/>
            <person name="Felis G.E."/>
            <person name="de Vos W.M."/>
            <person name="Barrangou R."/>
            <person name="Klaenhammer T.R."/>
            <person name="Caufield P.W."/>
            <person name="Cui Y."/>
            <person name="Zhang H."/>
            <person name="O'Toole P.W."/>
        </authorList>
    </citation>
    <scope>NUCLEOTIDE SEQUENCE [LARGE SCALE GENOMIC DNA]</scope>
    <source>
        <strain evidence="2 3">DSM 16634</strain>
    </source>
</reference>
<dbReference type="CDD" id="cd00093">
    <property type="entry name" value="HTH_XRE"/>
    <property type="match status" value="1"/>
</dbReference>
<dbReference type="InterPro" id="IPR053163">
    <property type="entry name" value="HTH-type_regulator_Rgg"/>
</dbReference>
<keyword evidence="3" id="KW-1185">Reference proteome</keyword>
<dbReference type="SMART" id="SM00530">
    <property type="entry name" value="HTH_XRE"/>
    <property type="match status" value="1"/>
</dbReference>
<proteinExistence type="predicted"/>
<dbReference type="PROSITE" id="PS50943">
    <property type="entry name" value="HTH_CROC1"/>
    <property type="match status" value="1"/>
</dbReference>
<dbReference type="EMBL" id="AZFT01000009">
    <property type="protein sequence ID" value="KRL87129.1"/>
    <property type="molecule type" value="Genomic_DNA"/>
</dbReference>
<dbReference type="PANTHER" id="PTHR37038:SF12">
    <property type="entry name" value="TRANSCRIPTIONAL REGULATOR"/>
    <property type="match status" value="1"/>
</dbReference>